<comment type="caution">
    <text evidence="2">The sequence shown here is derived from an EMBL/GenBank/DDBJ whole genome shotgun (WGS) entry which is preliminary data.</text>
</comment>
<sequence>MSHDYAPSLNPAPARQHPPLRRRLPMPAYEPPPKYSEFLQRMLVRARESLGEEFRGITADGIVRPGLFPVRKTGVSLEPILRAARDFLATLDLRQQRRVSFNIQSDVWRSWSNVHPFLMRHGLGLHELTAAQREAALALVSSALSASGFETARNVMKLNEHARELTGLTEEYSEWYYWLSILGTPSAFEPWGWQFDGHHLIINCFILGDQLVLTPQFMGSEPVFAESGKYAGTQVFRAEEAVGLAMMRGLSPEQQAKAIIGTLLPGEVLTAAYNDNVRMPYEGIRYDDLSSKQQGVLRDLIGVYLHRLRPGHAKIRLEEAFDHLRDTHFSWIGAYDDRGPFYYRIYSPVVLIEFDHQPGIVYANDEPTRDHIHTVVRTPNGNDYGKDLLR</sequence>
<evidence type="ECO:0000313" key="2">
    <source>
        <dbReference type="EMBL" id="MBA0084451.1"/>
    </source>
</evidence>
<protein>
    <submittedName>
        <fullName evidence="2">DUF3500 domain-containing protein</fullName>
    </submittedName>
</protein>
<dbReference type="PANTHER" id="PTHR37489:SF1">
    <property type="entry name" value="DUF3500 DOMAIN-CONTAINING PROTEIN"/>
    <property type="match status" value="1"/>
</dbReference>
<reference evidence="2" key="1">
    <citation type="submission" date="2020-06" db="EMBL/GenBank/DDBJ databases">
        <title>Legume-microbial interactions unlock mineral nutrients during tropical forest succession.</title>
        <authorList>
            <person name="Epihov D.Z."/>
        </authorList>
    </citation>
    <scope>NUCLEOTIDE SEQUENCE [LARGE SCALE GENOMIC DNA]</scope>
    <source>
        <strain evidence="2">Pan2503</strain>
    </source>
</reference>
<dbReference type="Proteomes" id="UP000567293">
    <property type="component" value="Unassembled WGS sequence"/>
</dbReference>
<evidence type="ECO:0000256" key="1">
    <source>
        <dbReference type="SAM" id="MobiDB-lite"/>
    </source>
</evidence>
<feature type="region of interest" description="Disordered" evidence="1">
    <location>
        <begin position="1"/>
        <end position="27"/>
    </location>
</feature>
<name>A0A7V8SW27_9BACT</name>
<dbReference type="PANTHER" id="PTHR37489">
    <property type="entry name" value="DUF3500 DOMAIN-CONTAINING PROTEIN"/>
    <property type="match status" value="1"/>
</dbReference>
<keyword evidence="3" id="KW-1185">Reference proteome</keyword>
<gene>
    <name evidence="2" type="ORF">HRJ53_05610</name>
</gene>
<accession>A0A7V8SW27</accession>
<proteinExistence type="predicted"/>
<dbReference type="AlphaFoldDB" id="A0A7V8SW27"/>
<dbReference type="InterPro" id="IPR021889">
    <property type="entry name" value="DUF3500"/>
</dbReference>
<organism evidence="2 3">
    <name type="scientific">Candidatus Acidiferrum panamense</name>
    <dbReference type="NCBI Taxonomy" id="2741543"/>
    <lineage>
        <taxon>Bacteria</taxon>
        <taxon>Pseudomonadati</taxon>
        <taxon>Acidobacteriota</taxon>
        <taxon>Terriglobia</taxon>
        <taxon>Candidatus Acidiferrales</taxon>
        <taxon>Candidatus Acidiferrum</taxon>
    </lineage>
</organism>
<evidence type="ECO:0000313" key="3">
    <source>
        <dbReference type="Proteomes" id="UP000567293"/>
    </source>
</evidence>
<feature type="non-terminal residue" evidence="2">
    <location>
        <position position="390"/>
    </location>
</feature>
<dbReference type="EMBL" id="JACDQQ010000549">
    <property type="protein sequence ID" value="MBA0084451.1"/>
    <property type="molecule type" value="Genomic_DNA"/>
</dbReference>
<dbReference type="Pfam" id="PF12006">
    <property type="entry name" value="DUF3500"/>
    <property type="match status" value="1"/>
</dbReference>